<keyword evidence="4" id="KW-0067">ATP-binding</keyword>
<name>A0A2U9IL27_9CREN</name>
<evidence type="ECO:0000313" key="7">
    <source>
        <dbReference type="EMBL" id="AWR96748.1"/>
    </source>
</evidence>
<dbReference type="AlphaFoldDB" id="A0A2U9IL27"/>
<dbReference type="GO" id="GO:0004386">
    <property type="term" value="F:helicase activity"/>
    <property type="evidence" value="ECO:0007669"/>
    <property type="project" value="UniProtKB-KW"/>
</dbReference>
<keyword evidence="8" id="KW-1185">Reference proteome</keyword>
<dbReference type="InterPro" id="IPR050474">
    <property type="entry name" value="Hel308_SKI2-like"/>
</dbReference>
<dbReference type="PROSITE" id="PS51194">
    <property type="entry name" value="HELICASE_CTER"/>
    <property type="match status" value="1"/>
</dbReference>
<dbReference type="SMART" id="SM00487">
    <property type="entry name" value="DEXDc"/>
    <property type="match status" value="1"/>
</dbReference>
<evidence type="ECO:0000256" key="4">
    <source>
        <dbReference type="ARBA" id="ARBA00022840"/>
    </source>
</evidence>
<proteinExistence type="predicted"/>
<dbReference type="Proteomes" id="UP000248410">
    <property type="component" value="Chromosome"/>
</dbReference>
<keyword evidence="1" id="KW-0547">Nucleotide-binding</keyword>
<organism evidence="7 8">
    <name type="scientific">Acidianus sulfidivorans JP7</name>
    <dbReference type="NCBI Taxonomy" id="619593"/>
    <lineage>
        <taxon>Archaea</taxon>
        <taxon>Thermoproteota</taxon>
        <taxon>Thermoprotei</taxon>
        <taxon>Sulfolobales</taxon>
        <taxon>Sulfolobaceae</taxon>
        <taxon>Acidianus</taxon>
    </lineage>
</organism>
<dbReference type="SUPFAM" id="SSF52540">
    <property type="entry name" value="P-loop containing nucleoside triphosphate hydrolases"/>
    <property type="match status" value="1"/>
</dbReference>
<dbReference type="InterPro" id="IPR011545">
    <property type="entry name" value="DEAD/DEAH_box_helicase_dom"/>
</dbReference>
<dbReference type="InterPro" id="IPR014001">
    <property type="entry name" value="Helicase_ATP-bd"/>
</dbReference>
<dbReference type="InterPro" id="IPR001650">
    <property type="entry name" value="Helicase_C-like"/>
</dbReference>
<reference evidence="7 8" key="1">
    <citation type="submission" date="2018-05" db="EMBL/GenBank/DDBJ databases">
        <title>Complete Genome Sequences of Extremely Thermoacidophilic, Metal-Mobilizing Type-Strain Members of the Archaeal Family Sulfolobaceae: Acidianus brierleyi DSM-1651T, Acidianus sulfidivorans DSM-18786T, Metallosphaera hakonensis DSM-7519T, and Metallosphaera prunae DSM-10039T.</title>
        <authorList>
            <person name="Counts J.A."/>
            <person name="Kelly R.M."/>
        </authorList>
    </citation>
    <scope>NUCLEOTIDE SEQUENCE [LARGE SCALE GENOMIC DNA]</scope>
    <source>
        <strain evidence="7 8">JP7</strain>
    </source>
</reference>
<sequence>MVVRYQLISKRYNYIVMEFVRLNYTDLNNYQPLMIIAPTGSGKTFAMIKYALSENNYNKIIFALPTKAAIREVFTKIKNFTDNVGRDDSDARLDDNFNPTEIWNNKKIIVTSYERLLSSIITSQDLFQNSLIIIDEAHLLLYHGRNCIIQEILAYYKFLRNERKFKINIVLLSATMPEVENLSLYLEAKVIQMEKRPIEIEIKRVKVEEFIGKQEKSRKGEFLDPIYSNYYLRKAIAFINYVKKGEINLSDYKQFLVYTNTRRSAEEIAELIQKELKVNTTYHHAGLPIERRKQIEDDMRKGKIKNKEEEERKESQTNLQPFYKIIVATDTLSLSINTNVDAVVILALKRFNPAKTYVEPSTIAQIIGRAGRPGYSRRGLAIIFEEKDEHKIVDKALNKEYGTIKEPLDYAQTVLRWIYTKKNIDLLSKYGYNYSPGKIKEAITYLENIKAINKTTNGKYEVTPLGEIFSYELVPKIGMNLLKIIIKFDQTVENENPLSRSILYAFSYSFTVDEEGKNRYSLQKDSVFLKYLGELKGKLNKYAYQRIGIKVEPPDCFYSILEYPNLIPTDNLAESLRKSAEIIFQLSRRGIIDKKLQKSSLFLMNLMREYRKLLIRERDIIKRESQTEIEKFLESSFSKEKFLEIM</sequence>
<dbReference type="PROSITE" id="PS51192">
    <property type="entry name" value="HELICASE_ATP_BIND_1"/>
    <property type="match status" value="1"/>
</dbReference>
<gene>
    <name evidence="7" type="ORF">DFR86_03710</name>
</gene>
<dbReference type="Pfam" id="PF00270">
    <property type="entry name" value="DEAD"/>
    <property type="match status" value="1"/>
</dbReference>
<evidence type="ECO:0000256" key="3">
    <source>
        <dbReference type="ARBA" id="ARBA00022806"/>
    </source>
</evidence>
<keyword evidence="2" id="KW-0378">Hydrolase</keyword>
<dbReference type="Gene3D" id="3.40.50.300">
    <property type="entry name" value="P-loop containing nucleotide triphosphate hydrolases"/>
    <property type="match status" value="2"/>
</dbReference>
<keyword evidence="3" id="KW-0347">Helicase</keyword>
<dbReference type="PANTHER" id="PTHR47961:SF6">
    <property type="entry name" value="DNA-DIRECTED DNA POLYMERASE"/>
    <property type="match status" value="1"/>
</dbReference>
<evidence type="ECO:0000256" key="1">
    <source>
        <dbReference type="ARBA" id="ARBA00022741"/>
    </source>
</evidence>
<dbReference type="GO" id="GO:0005524">
    <property type="term" value="F:ATP binding"/>
    <property type="evidence" value="ECO:0007669"/>
    <property type="project" value="UniProtKB-KW"/>
</dbReference>
<feature type="domain" description="Helicase ATP-binding" evidence="5">
    <location>
        <begin position="24"/>
        <end position="194"/>
    </location>
</feature>
<feature type="domain" description="Helicase C-terminal" evidence="6">
    <location>
        <begin position="241"/>
        <end position="416"/>
    </location>
</feature>
<evidence type="ECO:0000256" key="2">
    <source>
        <dbReference type="ARBA" id="ARBA00022801"/>
    </source>
</evidence>
<evidence type="ECO:0008006" key="9">
    <source>
        <dbReference type="Google" id="ProtNLM"/>
    </source>
</evidence>
<dbReference type="GO" id="GO:0003676">
    <property type="term" value="F:nucleic acid binding"/>
    <property type="evidence" value="ECO:0007669"/>
    <property type="project" value="InterPro"/>
</dbReference>
<evidence type="ECO:0000259" key="5">
    <source>
        <dbReference type="PROSITE" id="PS51192"/>
    </source>
</evidence>
<dbReference type="KEGG" id="asul:DFR86_03710"/>
<evidence type="ECO:0000259" key="6">
    <source>
        <dbReference type="PROSITE" id="PS51194"/>
    </source>
</evidence>
<protein>
    <recommendedName>
        <fullName evidence="9">DEAD/DEAH box helicase</fullName>
    </recommendedName>
</protein>
<accession>A0A2U9IL27</accession>
<dbReference type="GO" id="GO:0016787">
    <property type="term" value="F:hydrolase activity"/>
    <property type="evidence" value="ECO:0007669"/>
    <property type="project" value="UniProtKB-KW"/>
</dbReference>
<dbReference type="PANTHER" id="PTHR47961">
    <property type="entry name" value="DNA POLYMERASE THETA, PUTATIVE (AFU_ORTHOLOGUE AFUA_1G05260)-RELATED"/>
    <property type="match status" value="1"/>
</dbReference>
<evidence type="ECO:0000313" key="8">
    <source>
        <dbReference type="Proteomes" id="UP000248410"/>
    </source>
</evidence>
<dbReference type="GO" id="GO:0140097">
    <property type="term" value="F:catalytic activity, acting on DNA"/>
    <property type="evidence" value="ECO:0007669"/>
    <property type="project" value="UniProtKB-ARBA"/>
</dbReference>
<dbReference type="Pfam" id="PF00271">
    <property type="entry name" value="Helicase_C"/>
    <property type="match status" value="1"/>
</dbReference>
<dbReference type="InterPro" id="IPR027417">
    <property type="entry name" value="P-loop_NTPase"/>
</dbReference>
<dbReference type="EMBL" id="CP029288">
    <property type="protein sequence ID" value="AWR96748.1"/>
    <property type="molecule type" value="Genomic_DNA"/>
</dbReference>
<dbReference type="SMART" id="SM00490">
    <property type="entry name" value="HELICc"/>
    <property type="match status" value="1"/>
</dbReference>